<evidence type="ECO:0000256" key="4">
    <source>
        <dbReference type="SAM" id="MobiDB-lite"/>
    </source>
</evidence>
<dbReference type="InterPro" id="IPR012334">
    <property type="entry name" value="Pectin_lyas_fold"/>
</dbReference>
<feature type="domain" description="Right handed beta helix" evidence="5">
    <location>
        <begin position="350"/>
        <end position="485"/>
    </location>
</feature>
<keyword evidence="3" id="KW-0206">Cytoskeleton</keyword>
<dbReference type="Pfam" id="PF13229">
    <property type="entry name" value="Beta_helix"/>
    <property type="match status" value="1"/>
</dbReference>
<name>A0A182F615_ANOAL</name>
<dbReference type="EnsemblMetazoa" id="AALB001914-RA">
    <property type="protein sequence ID" value="AALB001914-PA"/>
    <property type="gene ID" value="AALB001914"/>
</dbReference>
<feature type="region of interest" description="Disordered" evidence="4">
    <location>
        <begin position="629"/>
        <end position="716"/>
    </location>
</feature>
<dbReference type="STRING" id="7167.A0A182F615"/>
<dbReference type="GO" id="GO:0007283">
    <property type="term" value="P:spermatogenesis"/>
    <property type="evidence" value="ECO:0007669"/>
    <property type="project" value="TreeGrafter"/>
</dbReference>
<evidence type="ECO:0000259" key="6">
    <source>
        <dbReference type="Pfam" id="PF23762"/>
    </source>
</evidence>
<dbReference type="InterPro" id="IPR057508">
    <property type="entry name" value="SHCBP-like_N"/>
</dbReference>
<reference evidence="7" key="2">
    <citation type="submission" date="2022-08" db="UniProtKB">
        <authorList>
            <consortium name="EnsemblMetazoa"/>
        </authorList>
    </citation>
    <scope>IDENTIFICATION</scope>
    <source>
        <strain evidence="7">STECLA/ALBI9_A</strain>
    </source>
</reference>
<dbReference type="InterPro" id="IPR045140">
    <property type="entry name" value="SHCBP1-like"/>
</dbReference>
<protein>
    <submittedName>
        <fullName evidence="7">Beta_helix domain-containing protein</fullName>
    </submittedName>
</protein>
<keyword evidence="2" id="KW-0963">Cytoplasm</keyword>
<dbReference type="GeneID" id="118459834"/>
<dbReference type="OrthoDB" id="5978115at2759"/>
<dbReference type="AlphaFoldDB" id="A0A182F615"/>
<dbReference type="Proteomes" id="UP000069272">
    <property type="component" value="Chromosome 2L"/>
</dbReference>
<dbReference type="Gene3D" id="2.160.20.10">
    <property type="entry name" value="Single-stranded right-handed beta-helix, Pectin lyase-like"/>
    <property type="match status" value="1"/>
</dbReference>
<organism evidence="7 8">
    <name type="scientific">Anopheles albimanus</name>
    <name type="common">New world malaria mosquito</name>
    <dbReference type="NCBI Taxonomy" id="7167"/>
    <lineage>
        <taxon>Eukaryota</taxon>
        <taxon>Metazoa</taxon>
        <taxon>Ecdysozoa</taxon>
        <taxon>Arthropoda</taxon>
        <taxon>Hexapoda</taxon>
        <taxon>Insecta</taxon>
        <taxon>Pterygota</taxon>
        <taxon>Neoptera</taxon>
        <taxon>Endopterygota</taxon>
        <taxon>Diptera</taxon>
        <taxon>Nematocera</taxon>
        <taxon>Culicoidea</taxon>
        <taxon>Culicidae</taxon>
        <taxon>Anophelinae</taxon>
        <taxon>Anopheles</taxon>
    </lineage>
</organism>
<dbReference type="InterPro" id="IPR039448">
    <property type="entry name" value="Beta_helix"/>
</dbReference>
<evidence type="ECO:0000256" key="2">
    <source>
        <dbReference type="ARBA" id="ARBA00022490"/>
    </source>
</evidence>
<feature type="domain" description="SHC SH2" evidence="6">
    <location>
        <begin position="27"/>
        <end position="257"/>
    </location>
</feature>
<comment type="subcellular location">
    <subcellularLocation>
        <location evidence="1">Cytoplasm</location>
        <location evidence="1">Cytoskeleton</location>
        <location evidence="1">Spindle</location>
    </subcellularLocation>
</comment>
<dbReference type="SUPFAM" id="SSF51126">
    <property type="entry name" value="Pectin lyase-like"/>
    <property type="match status" value="1"/>
</dbReference>
<accession>A0A182F615</accession>
<reference evidence="7 8" key="1">
    <citation type="journal article" date="2017" name="G3 (Bethesda)">
        <title>The Physical Genome Mapping of Anopheles albimanus Corrected Scaffold Misassemblies and Identified Interarm Rearrangements in Genus Anopheles.</title>
        <authorList>
            <person name="Artemov G.N."/>
            <person name="Peery A.N."/>
            <person name="Jiang X."/>
            <person name="Tu Z."/>
            <person name="Stegniy V.N."/>
            <person name="Sharakhova M.V."/>
            <person name="Sharakhov I.V."/>
        </authorList>
    </citation>
    <scope>NUCLEOTIDE SEQUENCE [LARGE SCALE GENOMIC DNA]</scope>
    <source>
        <strain evidence="7 8">ALBI9_A</strain>
    </source>
</reference>
<evidence type="ECO:0000256" key="3">
    <source>
        <dbReference type="ARBA" id="ARBA00023212"/>
    </source>
</evidence>
<dbReference type="CTD" id="35298"/>
<dbReference type="PANTHER" id="PTHR14695">
    <property type="entry name" value="SHC SH2-DOMAIN BINDING PROTEIN 1-RELATED"/>
    <property type="match status" value="1"/>
</dbReference>
<dbReference type="VEuPathDB" id="VectorBase:AALB20_030647"/>
<dbReference type="PANTHER" id="PTHR14695:SF4">
    <property type="entry name" value="PROTEIN NESSUN DORMA"/>
    <property type="match status" value="1"/>
</dbReference>
<dbReference type="RefSeq" id="XP_035779492.1">
    <property type="nucleotide sequence ID" value="XM_035923599.1"/>
</dbReference>
<feature type="compositionally biased region" description="Acidic residues" evidence="4">
    <location>
        <begin position="707"/>
        <end position="716"/>
    </location>
</feature>
<dbReference type="Pfam" id="PF23762">
    <property type="entry name" value="SHCBP_N"/>
    <property type="match status" value="1"/>
</dbReference>
<dbReference type="KEGG" id="aali:118459834"/>
<evidence type="ECO:0000256" key="1">
    <source>
        <dbReference type="ARBA" id="ARBA00004186"/>
    </source>
</evidence>
<proteinExistence type="predicted"/>
<feature type="compositionally biased region" description="Acidic residues" evidence="4">
    <location>
        <begin position="651"/>
        <end position="660"/>
    </location>
</feature>
<sequence length="716" mass="80955">MEVYEFNKTLLTRLMETRNVLNGSGGNIRASEVRSEWISYIEVVVEPTGWQALWKASRAVCEKLSVKYPLLVLGTVDQVLFDELQASFIVEAIQDDDVQLLEKELVVDLEELWPLREQNNPALNVTITADCIDKLRFFYQNLWMPWDAEEQDDHGWVEKHLESRIRLCHDLKKKTMSWQLSSHVVSLLAEARYIQRKLKLWEDEEAECEENEADNDEKELNDASILENERSCDLLKLNMRLAAIKNEMEILENPAMRAVFEKVRFANDKKLTEQSPRLAFIVTQIDTVEKQLEYLERTKPLIDGEAQVKMCESLQHALDHCSPDSAIYLPPGTRQNIKFLAYLNSGGSFRGVGNANFLEDHEQAVISNATIASKDDDSVLLTIDGDFTLENIHFDCSNVRTGVMVKEGNVVFRNCCFTGDPTSSTKQGVVVFGNCNLSFENCLIKEFSTGIYSNSDCTIRLVNTTIQKCINGMEVLDQCMVHFDTVTIRECQQYGVLLEDFNEDLETTNRPPAAGPVSASNLSQVYEDFNMIDREEFSFAGRNEFHGNAKGNFVIRKVYSSRFNSSCFIEEIDADGTFEDDGDDTLQQDRTACNNTNVSFGCDVPDATLFSSTKHQSLCDENGTCLKQNLSDDRSTNDTGLPGSLTHSEEDAQDDADDESNSYSEEPTAICDQKPLHLSRRRSASISPEQRRSFSSQDGDDSVSVIEIEDTIIEID</sequence>
<dbReference type="InterPro" id="IPR011050">
    <property type="entry name" value="Pectin_lyase_fold/virulence"/>
</dbReference>
<feature type="compositionally biased region" description="Polar residues" evidence="4">
    <location>
        <begin position="684"/>
        <end position="697"/>
    </location>
</feature>
<dbReference type="GO" id="GO:0005819">
    <property type="term" value="C:spindle"/>
    <property type="evidence" value="ECO:0007669"/>
    <property type="project" value="UniProtKB-SubCell"/>
</dbReference>
<evidence type="ECO:0000259" key="5">
    <source>
        <dbReference type="Pfam" id="PF13229"/>
    </source>
</evidence>
<keyword evidence="8" id="KW-1185">Reference proteome</keyword>
<evidence type="ECO:0000313" key="8">
    <source>
        <dbReference type="Proteomes" id="UP000069272"/>
    </source>
</evidence>
<dbReference type="GO" id="GO:0007112">
    <property type="term" value="P:male meiosis cytokinesis"/>
    <property type="evidence" value="ECO:0007669"/>
    <property type="project" value="TreeGrafter"/>
</dbReference>
<evidence type="ECO:0000313" key="7">
    <source>
        <dbReference type="EnsemblMetazoa" id="AALB001914-PA"/>
    </source>
</evidence>
<dbReference type="VEuPathDB" id="VectorBase:AALB001914"/>